<dbReference type="Gene3D" id="1.10.10.10">
    <property type="entry name" value="Winged helix-like DNA-binding domain superfamily/Winged helix DNA-binding domain"/>
    <property type="match status" value="1"/>
</dbReference>
<evidence type="ECO:0000313" key="6">
    <source>
        <dbReference type="EMBL" id="PTI52495.1"/>
    </source>
</evidence>
<feature type="domain" description="HTH lysR-type" evidence="5">
    <location>
        <begin position="2"/>
        <end position="59"/>
    </location>
</feature>
<dbReference type="GO" id="GO:0005829">
    <property type="term" value="C:cytosol"/>
    <property type="evidence" value="ECO:0007669"/>
    <property type="project" value="TreeGrafter"/>
</dbReference>
<evidence type="ECO:0000256" key="1">
    <source>
        <dbReference type="ARBA" id="ARBA00009437"/>
    </source>
</evidence>
<reference evidence="6 7" key="1">
    <citation type="journal article" date="2016" name="Front. Microbiol.">
        <title>Comprehensive Phylogenetic Analysis of Bovine Non-aureus Staphylococci Species Based on Whole-Genome Sequencing.</title>
        <authorList>
            <person name="Naushad S."/>
            <person name="Barkema H.W."/>
            <person name="Luby C."/>
            <person name="Condas L.A."/>
            <person name="Nobrega D.B."/>
            <person name="Carson D.A."/>
            <person name="De Buck J."/>
        </authorList>
    </citation>
    <scope>NUCLEOTIDE SEQUENCE [LARGE SCALE GENOMIC DNA]</scope>
    <source>
        <strain evidence="6 7">SNUC 2993</strain>
    </source>
</reference>
<dbReference type="InterPro" id="IPR036388">
    <property type="entry name" value="WH-like_DNA-bd_sf"/>
</dbReference>
<comment type="caution">
    <text evidence="6">The sequence shown here is derived from an EMBL/GenBank/DDBJ whole genome shotgun (WGS) entry which is preliminary data.</text>
</comment>
<dbReference type="SUPFAM" id="SSF46785">
    <property type="entry name" value="Winged helix' DNA-binding domain"/>
    <property type="match status" value="1"/>
</dbReference>
<dbReference type="PROSITE" id="PS50931">
    <property type="entry name" value="HTH_LYSR"/>
    <property type="match status" value="1"/>
</dbReference>
<dbReference type="InterPro" id="IPR005119">
    <property type="entry name" value="LysR_subst-bd"/>
</dbReference>
<keyword evidence="3" id="KW-0238">DNA-binding</keyword>
<name>A0A2T4Q3G5_STAWA</name>
<dbReference type="Proteomes" id="UP000240717">
    <property type="component" value="Unassembled WGS sequence"/>
</dbReference>
<proteinExistence type="inferred from homology"/>
<comment type="similarity">
    <text evidence="1">Belongs to the LysR transcriptional regulatory family.</text>
</comment>
<dbReference type="PANTHER" id="PTHR30419">
    <property type="entry name" value="HTH-TYPE TRANSCRIPTIONAL REGULATOR YBHD"/>
    <property type="match status" value="1"/>
</dbReference>
<organism evidence="6 7">
    <name type="scientific">Staphylococcus warneri</name>
    <dbReference type="NCBI Taxonomy" id="1292"/>
    <lineage>
        <taxon>Bacteria</taxon>
        <taxon>Bacillati</taxon>
        <taxon>Bacillota</taxon>
        <taxon>Bacilli</taxon>
        <taxon>Bacillales</taxon>
        <taxon>Staphylococcaceae</taxon>
        <taxon>Staphylococcus</taxon>
    </lineage>
</organism>
<evidence type="ECO:0000259" key="5">
    <source>
        <dbReference type="PROSITE" id="PS50931"/>
    </source>
</evidence>
<dbReference type="InterPro" id="IPR050950">
    <property type="entry name" value="HTH-type_LysR_regulators"/>
</dbReference>
<evidence type="ECO:0000256" key="4">
    <source>
        <dbReference type="ARBA" id="ARBA00023163"/>
    </source>
</evidence>
<dbReference type="GO" id="GO:0003677">
    <property type="term" value="F:DNA binding"/>
    <property type="evidence" value="ECO:0007669"/>
    <property type="project" value="UniProtKB-KW"/>
</dbReference>
<dbReference type="InterPro" id="IPR036390">
    <property type="entry name" value="WH_DNA-bd_sf"/>
</dbReference>
<dbReference type="GO" id="GO:0003700">
    <property type="term" value="F:DNA-binding transcription factor activity"/>
    <property type="evidence" value="ECO:0007669"/>
    <property type="project" value="InterPro"/>
</dbReference>
<evidence type="ECO:0000256" key="3">
    <source>
        <dbReference type="ARBA" id="ARBA00023125"/>
    </source>
</evidence>
<accession>A0A2T4Q3G5</accession>
<keyword evidence="2" id="KW-0805">Transcription regulation</keyword>
<dbReference type="RefSeq" id="WP_107532667.1">
    <property type="nucleotide sequence ID" value="NZ_JASCSE010000002.1"/>
</dbReference>
<dbReference type="InterPro" id="IPR000847">
    <property type="entry name" value="LysR_HTH_N"/>
</dbReference>
<keyword evidence="4" id="KW-0804">Transcription</keyword>
<dbReference type="Pfam" id="PF03466">
    <property type="entry name" value="LysR_substrate"/>
    <property type="match status" value="1"/>
</dbReference>
<evidence type="ECO:0000256" key="2">
    <source>
        <dbReference type="ARBA" id="ARBA00023015"/>
    </source>
</evidence>
<dbReference type="SUPFAM" id="SSF53850">
    <property type="entry name" value="Periplasmic binding protein-like II"/>
    <property type="match status" value="1"/>
</dbReference>
<dbReference type="STRING" id="1194526.A284_02575"/>
<dbReference type="Pfam" id="PF00126">
    <property type="entry name" value="HTH_1"/>
    <property type="match status" value="1"/>
</dbReference>
<dbReference type="AlphaFoldDB" id="A0A2T4Q3G5"/>
<dbReference type="EMBL" id="PZEV01000002">
    <property type="protein sequence ID" value="PTI52495.1"/>
    <property type="molecule type" value="Genomic_DNA"/>
</dbReference>
<dbReference type="Gene3D" id="3.40.190.290">
    <property type="match status" value="1"/>
</dbReference>
<protein>
    <submittedName>
        <fullName evidence="6">LysR family transcriptional regulator</fullName>
    </submittedName>
</protein>
<dbReference type="FunFam" id="1.10.10.10:FF:000001">
    <property type="entry name" value="LysR family transcriptional regulator"/>
    <property type="match status" value="1"/>
</dbReference>
<evidence type="ECO:0000313" key="7">
    <source>
        <dbReference type="Proteomes" id="UP000240717"/>
    </source>
</evidence>
<sequence length="304" mass="34943">MINTNSVQYLEAVGRFGSISRAAKHLYISQPYLSKFIKDIETELGVTLINRESNPITLTYAGERYLDYMNQINYTYKEMKQELQNISELKKGRLVIGVNPILAAHTLYDILPEFIKAYPGIELKLIEEPSHRIEQLLIDNKIDIALTILPFYQGTFKYDVLYSEAIYLALPPDYALLLSQQSEGKNAEDIHDDIRNERFILLKPNMALRHLTDQILENHDITPQIAMETMSVDNALRLVNEGLGMTYVPESVKNSMPQFKGHFIKLDASKYANHVVLAYKYDKLNHLSKGAYAFLEMAKSIYRK</sequence>
<gene>
    <name evidence="6" type="ORF">BU085_00960</name>
</gene>
<dbReference type="PRINTS" id="PR00039">
    <property type="entry name" value="HTHLYSR"/>
</dbReference>
<dbReference type="CDD" id="cd05466">
    <property type="entry name" value="PBP2_LTTR_substrate"/>
    <property type="match status" value="1"/>
</dbReference>